<organism evidence="7 8">
    <name type="scientific">Amblyomma americanum</name>
    <name type="common">Lone star tick</name>
    <dbReference type="NCBI Taxonomy" id="6943"/>
    <lineage>
        <taxon>Eukaryota</taxon>
        <taxon>Metazoa</taxon>
        <taxon>Ecdysozoa</taxon>
        <taxon>Arthropoda</taxon>
        <taxon>Chelicerata</taxon>
        <taxon>Arachnida</taxon>
        <taxon>Acari</taxon>
        <taxon>Parasitiformes</taxon>
        <taxon>Ixodida</taxon>
        <taxon>Ixodoidea</taxon>
        <taxon>Ixodidae</taxon>
        <taxon>Amblyomminae</taxon>
        <taxon>Amblyomma</taxon>
    </lineage>
</organism>
<evidence type="ECO:0000313" key="7">
    <source>
        <dbReference type="EMBL" id="KAK8761042.1"/>
    </source>
</evidence>
<dbReference type="Gene3D" id="3.30.200.20">
    <property type="entry name" value="Phosphorylase Kinase, domain 1"/>
    <property type="match status" value="1"/>
</dbReference>
<dbReference type="PANTHER" id="PTHR24345:SF0">
    <property type="entry name" value="CELL CYCLE SERINE_THREONINE-PROTEIN KINASE CDC5_MSD2"/>
    <property type="match status" value="1"/>
</dbReference>
<evidence type="ECO:0000256" key="3">
    <source>
        <dbReference type="ARBA" id="ARBA00022741"/>
    </source>
</evidence>
<dbReference type="GO" id="GO:0000776">
    <property type="term" value="C:kinetochore"/>
    <property type="evidence" value="ECO:0007669"/>
    <property type="project" value="TreeGrafter"/>
</dbReference>
<keyword evidence="8" id="KW-1185">Reference proteome</keyword>
<dbReference type="GO" id="GO:0005524">
    <property type="term" value="F:ATP binding"/>
    <property type="evidence" value="ECO:0007669"/>
    <property type="project" value="UniProtKB-KW"/>
</dbReference>
<gene>
    <name evidence="7" type="ORF">V5799_027686</name>
</gene>
<dbReference type="GO" id="GO:0007052">
    <property type="term" value="P:mitotic spindle organization"/>
    <property type="evidence" value="ECO:0007669"/>
    <property type="project" value="TreeGrafter"/>
</dbReference>
<keyword evidence="4" id="KW-0418">Kinase</keyword>
<keyword evidence="2" id="KW-0808">Transferase</keyword>
<name>A0AAQ4DF02_AMBAM</name>
<evidence type="ECO:0000256" key="2">
    <source>
        <dbReference type="ARBA" id="ARBA00022679"/>
    </source>
</evidence>
<keyword evidence="5" id="KW-0067">ATP-binding</keyword>
<dbReference type="EMBL" id="JARKHS020031582">
    <property type="protein sequence ID" value="KAK8761042.1"/>
    <property type="molecule type" value="Genomic_DNA"/>
</dbReference>
<dbReference type="InterPro" id="IPR011009">
    <property type="entry name" value="Kinase-like_dom_sf"/>
</dbReference>
<dbReference type="GO" id="GO:0005634">
    <property type="term" value="C:nucleus"/>
    <property type="evidence" value="ECO:0007669"/>
    <property type="project" value="TreeGrafter"/>
</dbReference>
<accession>A0AAQ4DF02</accession>
<evidence type="ECO:0000256" key="6">
    <source>
        <dbReference type="SAM" id="MobiDB-lite"/>
    </source>
</evidence>
<protein>
    <submittedName>
        <fullName evidence="7">Uncharacterized protein</fullName>
    </submittedName>
</protein>
<dbReference type="GO" id="GO:0005737">
    <property type="term" value="C:cytoplasm"/>
    <property type="evidence" value="ECO:0007669"/>
    <property type="project" value="TreeGrafter"/>
</dbReference>
<keyword evidence="3" id="KW-0547">Nucleotide-binding</keyword>
<proteinExistence type="predicted"/>
<dbReference type="Proteomes" id="UP001321473">
    <property type="component" value="Unassembled WGS sequence"/>
</dbReference>
<feature type="compositionally biased region" description="Basic and acidic residues" evidence="6">
    <location>
        <begin position="82"/>
        <end position="107"/>
    </location>
</feature>
<evidence type="ECO:0000256" key="4">
    <source>
        <dbReference type="ARBA" id="ARBA00022777"/>
    </source>
</evidence>
<evidence type="ECO:0000256" key="1">
    <source>
        <dbReference type="ARBA" id="ARBA00022527"/>
    </source>
</evidence>
<comment type="caution">
    <text evidence="7">The sequence shown here is derived from an EMBL/GenBank/DDBJ whole genome shotgun (WGS) entry which is preliminary data.</text>
</comment>
<dbReference type="AlphaFoldDB" id="A0AAQ4DF02"/>
<evidence type="ECO:0000313" key="8">
    <source>
        <dbReference type="Proteomes" id="UP001321473"/>
    </source>
</evidence>
<evidence type="ECO:0000256" key="5">
    <source>
        <dbReference type="ARBA" id="ARBA00022840"/>
    </source>
</evidence>
<reference evidence="7 8" key="1">
    <citation type="journal article" date="2023" name="Arcadia Sci">
        <title>De novo assembly of a long-read Amblyomma americanum tick genome.</title>
        <authorList>
            <person name="Chou S."/>
            <person name="Poskanzer K.E."/>
            <person name="Rollins M."/>
            <person name="Thuy-Boun P.S."/>
        </authorList>
    </citation>
    <scope>NUCLEOTIDE SEQUENCE [LARGE SCALE GENOMIC DNA]</scope>
    <source>
        <strain evidence="7">F_SG_1</strain>
        <tissue evidence="7">Salivary glands</tissue>
    </source>
</reference>
<feature type="region of interest" description="Disordered" evidence="6">
    <location>
        <begin position="82"/>
        <end position="115"/>
    </location>
</feature>
<dbReference type="GO" id="GO:0000922">
    <property type="term" value="C:spindle pole"/>
    <property type="evidence" value="ECO:0007669"/>
    <property type="project" value="TreeGrafter"/>
</dbReference>
<dbReference type="GO" id="GO:0004674">
    <property type="term" value="F:protein serine/threonine kinase activity"/>
    <property type="evidence" value="ECO:0007669"/>
    <property type="project" value="UniProtKB-KW"/>
</dbReference>
<dbReference type="PANTHER" id="PTHR24345">
    <property type="entry name" value="SERINE/THREONINE-PROTEIN KINASE PLK"/>
    <property type="match status" value="1"/>
</dbReference>
<dbReference type="SUPFAM" id="SSF56112">
    <property type="entry name" value="Protein kinase-like (PK-like)"/>
    <property type="match status" value="1"/>
</dbReference>
<sequence length="163" mass="18777">MVDEIQIHRTLNHPHIISFHGCLEDKMNVYIILELCTRQRPTKFLVAHFAASLGPLPSCLPTSCLVTPPRLDTLNITATTDTDRRPLAEKNDELAARPKEARVHPEAAEMSSSVMRGRQRQDYLKELQRLLQNLFSERPPERRFERPEEAEDPASLPVFWIIK</sequence>
<keyword evidence="1" id="KW-0723">Serine/threonine-protein kinase</keyword>